<name>Q50JC1_HYPVI</name>
<feature type="compositionally biased region" description="Polar residues" evidence="1">
    <location>
        <begin position="57"/>
        <end position="66"/>
    </location>
</feature>
<proteinExistence type="predicted"/>
<evidence type="ECO:0000256" key="1">
    <source>
        <dbReference type="SAM" id="MobiDB-lite"/>
    </source>
</evidence>
<dbReference type="AlphaFoldDB" id="Q50JC1"/>
<accession>Q50JC1</accession>
<gene>
    <name evidence="2" type="primary">ech42</name>
</gene>
<evidence type="ECO:0000313" key="2">
    <source>
        <dbReference type="EMBL" id="CAD91320.1"/>
    </source>
</evidence>
<organism evidence="2">
    <name type="scientific">Hypocrea virens</name>
    <name type="common">Gliocladium virens</name>
    <name type="synonym">Trichoderma virens</name>
    <dbReference type="NCBI Taxonomy" id="29875"/>
    <lineage>
        <taxon>Eukaryota</taxon>
        <taxon>Fungi</taxon>
        <taxon>Dikarya</taxon>
        <taxon>Ascomycota</taxon>
        <taxon>Pezizomycotina</taxon>
        <taxon>Sordariomycetes</taxon>
        <taxon>Hypocreomycetidae</taxon>
        <taxon>Hypocreales</taxon>
        <taxon>Hypocreaceae</taxon>
        <taxon>Trichoderma</taxon>
    </lineage>
</organism>
<feature type="region of interest" description="Disordered" evidence="1">
    <location>
        <begin position="43"/>
        <end position="66"/>
    </location>
</feature>
<sequence>FPQTRLFLACPFMDDHSRTPLVLARLTTELEVAVVAPLEAGRPVSGITRPSPGPELPSSTMMWQRA</sequence>
<reference evidence="2" key="1">
    <citation type="submission" date="2003-05" db="EMBL/GenBank/DDBJ databases">
        <authorList>
            <person name="Vizcaino J.A."/>
        </authorList>
    </citation>
    <scope>NUCLEOTIDE SEQUENCE</scope>
    <source>
        <strain evidence="2">NBT76</strain>
    </source>
</reference>
<feature type="non-terminal residue" evidence="2">
    <location>
        <position position="66"/>
    </location>
</feature>
<protein>
    <submittedName>
        <fullName evidence="2">Endochitinase 42</fullName>
    </submittedName>
</protein>
<reference evidence="2" key="2">
    <citation type="submission" date="2005-05" db="EMBL/GenBank/DDBJ databases">
        <title>Genetic variability shown into biocontrol isolates.</title>
        <authorList>
            <person name="Hermosa R."/>
        </authorList>
    </citation>
    <scope>NUCLEOTIDE SEQUENCE</scope>
    <source>
        <strain evidence="2">NBT76</strain>
    </source>
</reference>
<dbReference type="EMBL" id="AJ563361">
    <property type="protein sequence ID" value="CAD91320.1"/>
    <property type="molecule type" value="Genomic_DNA"/>
</dbReference>
<feature type="non-terminal residue" evidence="2">
    <location>
        <position position="1"/>
    </location>
</feature>